<evidence type="ECO:0000313" key="1">
    <source>
        <dbReference type="EMBL" id="KAI4300901.1"/>
    </source>
</evidence>
<accession>A0ACB9KUY2</accession>
<comment type="caution">
    <text evidence="1">The sequence shown here is derived from an EMBL/GenBank/DDBJ whole genome shotgun (WGS) entry which is preliminary data.</text>
</comment>
<keyword evidence="2" id="KW-1185">Reference proteome</keyword>
<protein>
    <submittedName>
        <fullName evidence="1">Uncharacterized protein</fullName>
    </submittedName>
</protein>
<dbReference type="Proteomes" id="UP000828941">
    <property type="component" value="Chromosome 13"/>
</dbReference>
<name>A0ACB9KUY2_BAUVA</name>
<sequence length="127" mass="13383">MTSKESLPFCLLLMALVATIMTVVVAAEQTGCSEVVGPCGPYCNVQCLTAHPGGVGKCETSPRRPGLWCRCYFQCEPPPMGKICDTGLGQCNEICNLKCCIDKCGSKFPGGIGSCIEGSCHCNHPCS</sequence>
<reference evidence="1 2" key="1">
    <citation type="journal article" date="2022" name="DNA Res.">
        <title>Chromosomal-level genome assembly of the orchid tree Bauhinia variegata (Leguminosae; Cercidoideae) supports the allotetraploid origin hypothesis of Bauhinia.</title>
        <authorList>
            <person name="Zhong Y."/>
            <person name="Chen Y."/>
            <person name="Zheng D."/>
            <person name="Pang J."/>
            <person name="Liu Y."/>
            <person name="Luo S."/>
            <person name="Meng S."/>
            <person name="Qian L."/>
            <person name="Wei D."/>
            <person name="Dai S."/>
            <person name="Zhou R."/>
        </authorList>
    </citation>
    <scope>NUCLEOTIDE SEQUENCE [LARGE SCALE GENOMIC DNA]</scope>
    <source>
        <strain evidence="1">BV-YZ2020</strain>
    </source>
</reference>
<evidence type="ECO:0000313" key="2">
    <source>
        <dbReference type="Proteomes" id="UP000828941"/>
    </source>
</evidence>
<gene>
    <name evidence="1" type="ORF">L6164_034228</name>
</gene>
<proteinExistence type="predicted"/>
<dbReference type="EMBL" id="CM039438">
    <property type="protein sequence ID" value="KAI4300901.1"/>
    <property type="molecule type" value="Genomic_DNA"/>
</dbReference>
<organism evidence="1 2">
    <name type="scientific">Bauhinia variegata</name>
    <name type="common">Purple orchid tree</name>
    <name type="synonym">Phanera variegata</name>
    <dbReference type="NCBI Taxonomy" id="167791"/>
    <lineage>
        <taxon>Eukaryota</taxon>
        <taxon>Viridiplantae</taxon>
        <taxon>Streptophyta</taxon>
        <taxon>Embryophyta</taxon>
        <taxon>Tracheophyta</taxon>
        <taxon>Spermatophyta</taxon>
        <taxon>Magnoliopsida</taxon>
        <taxon>eudicotyledons</taxon>
        <taxon>Gunneridae</taxon>
        <taxon>Pentapetalae</taxon>
        <taxon>rosids</taxon>
        <taxon>fabids</taxon>
        <taxon>Fabales</taxon>
        <taxon>Fabaceae</taxon>
        <taxon>Cercidoideae</taxon>
        <taxon>Cercideae</taxon>
        <taxon>Bauhiniinae</taxon>
        <taxon>Bauhinia</taxon>
    </lineage>
</organism>